<feature type="active site" description="For OMPdecase activity" evidence="10">
    <location>
        <position position="59"/>
    </location>
</feature>
<keyword evidence="4 9" id="KW-0210">Decarboxylase</keyword>
<evidence type="ECO:0000313" key="14">
    <source>
        <dbReference type="EMBL" id="BAY16562.1"/>
    </source>
</evidence>
<dbReference type="FunFam" id="3.20.20.70:FF:000015">
    <property type="entry name" value="Orotidine 5'-phosphate decarboxylase"/>
    <property type="match status" value="1"/>
</dbReference>
<protein>
    <recommendedName>
        <fullName evidence="9">Orotidine 5'-phosphate decarboxylase</fullName>
        <ecNumber evidence="9">4.1.1.23</ecNumber>
    </recommendedName>
    <alternativeName>
        <fullName evidence="9">OMP decarboxylase</fullName>
        <shortName evidence="9">OMPDCase</shortName>
        <shortName evidence="9">OMPdecase</shortName>
    </alternativeName>
</protein>
<dbReference type="GO" id="GO:0005829">
    <property type="term" value="C:cytosol"/>
    <property type="evidence" value="ECO:0007669"/>
    <property type="project" value="TreeGrafter"/>
</dbReference>
<feature type="active site" description="Proton donor" evidence="9">
    <location>
        <position position="61"/>
    </location>
</feature>
<dbReference type="InterPro" id="IPR001754">
    <property type="entry name" value="OMPdeCOase_dom"/>
</dbReference>
<feature type="binding site" evidence="9 11">
    <location>
        <position position="194"/>
    </location>
    <ligand>
        <name>substrate</name>
    </ligand>
</feature>
<evidence type="ECO:0000256" key="3">
    <source>
        <dbReference type="ARBA" id="ARBA00011738"/>
    </source>
</evidence>
<dbReference type="NCBIfam" id="NF001273">
    <property type="entry name" value="PRK00230.1"/>
    <property type="match status" value="1"/>
</dbReference>
<dbReference type="AlphaFoldDB" id="A0A1Z4GGD9"/>
<feature type="binding site" evidence="9 11">
    <location>
        <position position="214"/>
    </location>
    <ligand>
        <name>substrate</name>
    </ligand>
</feature>
<dbReference type="HAMAP" id="MF_01200_B">
    <property type="entry name" value="OMPdecase_type1_B"/>
    <property type="match status" value="1"/>
</dbReference>
<comment type="pathway">
    <text evidence="2 9 12">Pyrimidine metabolism; UMP biosynthesis via de novo pathway; UMP from orotate: step 2/2.</text>
</comment>
<sequence length="237" mass="25488">MTNDKIIVALDVPDLESAIALVDKLESVSFWKVGLELFTSTGPRILEILKSRQKRIFLDLKFHDIPNTVAGACRSAARYGVDLLTIHATSGVDALKAATEAAQTGAAQAGVQPPKLIAITLLTSISARQLAFDLKIPLELPEFALEMALMAKDSGLDGAVCSPQEVAQLRQTCGHDFLLVCPGVRPTWAEKGDQMRSLTPSQAIQAGANYLVIGRPITAAAEPELAWKRISEELTTK</sequence>
<feature type="domain" description="Orotidine 5'-phosphate decarboxylase" evidence="13">
    <location>
        <begin position="5"/>
        <end position="230"/>
    </location>
</feature>
<comment type="subunit">
    <text evidence="3 9">Homodimer.</text>
</comment>
<dbReference type="PROSITE" id="PS00156">
    <property type="entry name" value="OMPDECASE"/>
    <property type="match status" value="1"/>
</dbReference>
<dbReference type="GO" id="GO:0006207">
    <property type="term" value="P:'de novo' pyrimidine nucleobase biosynthetic process"/>
    <property type="evidence" value="ECO:0007669"/>
    <property type="project" value="InterPro"/>
</dbReference>
<dbReference type="GO" id="GO:0044205">
    <property type="term" value="P:'de novo' UMP biosynthetic process"/>
    <property type="evidence" value="ECO:0007669"/>
    <property type="project" value="UniProtKB-UniRule"/>
</dbReference>
<dbReference type="InterPro" id="IPR013785">
    <property type="entry name" value="Aldolase_TIM"/>
</dbReference>
<evidence type="ECO:0000256" key="11">
    <source>
        <dbReference type="PIRSR" id="PIRSR614732-2"/>
    </source>
</evidence>
<gene>
    <name evidence="9" type="primary">pyrF</name>
    <name evidence="14" type="ORF">NIES21_23920</name>
</gene>
<organism evidence="14 15">
    <name type="scientific">Anabaenopsis circularis NIES-21</name>
    <dbReference type="NCBI Taxonomy" id="1085406"/>
    <lineage>
        <taxon>Bacteria</taxon>
        <taxon>Bacillati</taxon>
        <taxon>Cyanobacteriota</taxon>
        <taxon>Cyanophyceae</taxon>
        <taxon>Nostocales</taxon>
        <taxon>Nodulariaceae</taxon>
        <taxon>Anabaenopsis</taxon>
    </lineage>
</organism>
<dbReference type="CDD" id="cd04725">
    <property type="entry name" value="OMP_decarboxylase_like"/>
    <property type="match status" value="1"/>
</dbReference>
<evidence type="ECO:0000256" key="5">
    <source>
        <dbReference type="ARBA" id="ARBA00022975"/>
    </source>
</evidence>
<evidence type="ECO:0000256" key="9">
    <source>
        <dbReference type="HAMAP-Rule" id="MF_01200"/>
    </source>
</evidence>
<feature type="active site" description="For OMPdecase activity" evidence="10">
    <location>
        <position position="61"/>
    </location>
</feature>
<dbReference type="Gene3D" id="3.20.20.70">
    <property type="entry name" value="Aldolase class I"/>
    <property type="match status" value="1"/>
</dbReference>
<feature type="binding site" evidence="9 11">
    <location>
        <position position="123"/>
    </location>
    <ligand>
        <name>substrate</name>
    </ligand>
</feature>
<evidence type="ECO:0000256" key="1">
    <source>
        <dbReference type="ARBA" id="ARBA00002356"/>
    </source>
</evidence>
<evidence type="ECO:0000256" key="4">
    <source>
        <dbReference type="ARBA" id="ARBA00022793"/>
    </source>
</evidence>
<feature type="binding site" evidence="9 11">
    <location>
        <position position="11"/>
    </location>
    <ligand>
        <name>substrate</name>
    </ligand>
</feature>
<evidence type="ECO:0000259" key="13">
    <source>
        <dbReference type="SMART" id="SM00934"/>
    </source>
</evidence>
<dbReference type="PANTHER" id="PTHR32119">
    <property type="entry name" value="OROTIDINE 5'-PHOSPHATE DECARBOXYLASE"/>
    <property type="match status" value="1"/>
</dbReference>
<evidence type="ECO:0000313" key="15">
    <source>
        <dbReference type="Proteomes" id="UP000218287"/>
    </source>
</evidence>
<evidence type="ECO:0000256" key="6">
    <source>
        <dbReference type="ARBA" id="ARBA00023239"/>
    </source>
</evidence>
<comment type="similarity">
    <text evidence="8 9">Belongs to the OMP decarboxylase family. Type 1 subfamily.</text>
</comment>
<proteinExistence type="inferred from homology"/>
<evidence type="ECO:0000256" key="12">
    <source>
        <dbReference type="RuleBase" id="RU000512"/>
    </source>
</evidence>
<feature type="binding site" evidence="9">
    <location>
        <begin position="59"/>
        <end position="68"/>
    </location>
    <ligand>
        <name>substrate</name>
    </ligand>
</feature>
<dbReference type="GO" id="GO:0004590">
    <property type="term" value="F:orotidine-5'-phosphate decarboxylase activity"/>
    <property type="evidence" value="ECO:0007669"/>
    <property type="project" value="UniProtKB-UniRule"/>
</dbReference>
<evidence type="ECO:0000256" key="2">
    <source>
        <dbReference type="ARBA" id="ARBA00004861"/>
    </source>
</evidence>
<feature type="binding site" evidence="9 11">
    <location>
        <position position="185"/>
    </location>
    <ligand>
        <name>substrate</name>
    </ligand>
</feature>
<comment type="catalytic activity">
    <reaction evidence="7 9 12">
        <text>orotidine 5'-phosphate + H(+) = UMP + CO2</text>
        <dbReference type="Rhea" id="RHEA:11596"/>
        <dbReference type="ChEBI" id="CHEBI:15378"/>
        <dbReference type="ChEBI" id="CHEBI:16526"/>
        <dbReference type="ChEBI" id="CHEBI:57538"/>
        <dbReference type="ChEBI" id="CHEBI:57865"/>
        <dbReference type="EC" id="4.1.1.23"/>
    </reaction>
</comment>
<dbReference type="EMBL" id="AP018174">
    <property type="protein sequence ID" value="BAY16562.1"/>
    <property type="molecule type" value="Genomic_DNA"/>
</dbReference>
<feature type="binding site" evidence="9 11">
    <location>
        <position position="215"/>
    </location>
    <ligand>
        <name>substrate</name>
    </ligand>
</feature>
<dbReference type="InterPro" id="IPR014732">
    <property type="entry name" value="OMPdecase"/>
</dbReference>
<name>A0A1Z4GGD9_9CYAN</name>
<accession>A0A1Z4GGD9</accession>
<dbReference type="PANTHER" id="PTHR32119:SF2">
    <property type="entry name" value="OROTIDINE 5'-PHOSPHATE DECARBOXYLASE"/>
    <property type="match status" value="1"/>
</dbReference>
<feature type="active site" description="For OMPdecase activity" evidence="10">
    <location>
        <position position="64"/>
    </location>
</feature>
<dbReference type="EC" id="4.1.1.23" evidence="9"/>
<dbReference type="Pfam" id="PF00215">
    <property type="entry name" value="OMPdecase"/>
    <property type="match status" value="1"/>
</dbReference>
<keyword evidence="5 9" id="KW-0665">Pyrimidine biosynthesis</keyword>
<dbReference type="OrthoDB" id="9806203at2"/>
<dbReference type="InterPro" id="IPR018089">
    <property type="entry name" value="OMPdecase_AS"/>
</dbReference>
<dbReference type="InterPro" id="IPR047596">
    <property type="entry name" value="OMPdecase_bac"/>
</dbReference>
<dbReference type="UniPathway" id="UPA00070">
    <property type="reaction ID" value="UER00120"/>
</dbReference>
<reference evidence="14 15" key="1">
    <citation type="submission" date="2017-06" db="EMBL/GenBank/DDBJ databases">
        <title>Genome sequencing of cyanobaciteial culture collection at National Institute for Environmental Studies (NIES).</title>
        <authorList>
            <person name="Hirose Y."/>
            <person name="Shimura Y."/>
            <person name="Fujisawa T."/>
            <person name="Nakamura Y."/>
            <person name="Kawachi M."/>
        </authorList>
    </citation>
    <scope>NUCLEOTIDE SEQUENCE [LARGE SCALE GENOMIC DNA]</scope>
    <source>
        <strain evidence="14 15">NIES-21</strain>
    </source>
</reference>
<keyword evidence="6 9" id="KW-0456">Lyase</keyword>
<dbReference type="SMART" id="SM00934">
    <property type="entry name" value="OMPdecase"/>
    <property type="match status" value="1"/>
</dbReference>
<keyword evidence="15" id="KW-1185">Reference proteome</keyword>
<dbReference type="Proteomes" id="UP000218287">
    <property type="component" value="Chromosome"/>
</dbReference>
<evidence type="ECO:0000256" key="8">
    <source>
        <dbReference type="ARBA" id="ARBA00061012"/>
    </source>
</evidence>
<evidence type="ECO:0000256" key="7">
    <source>
        <dbReference type="ARBA" id="ARBA00049157"/>
    </source>
</evidence>
<feature type="binding site" evidence="9 11">
    <location>
        <position position="32"/>
    </location>
    <ligand>
        <name>substrate</name>
    </ligand>
</feature>
<dbReference type="InterPro" id="IPR011060">
    <property type="entry name" value="RibuloseP-bd_barrel"/>
</dbReference>
<comment type="function">
    <text evidence="1 9">Catalyzes the decarboxylation of orotidine 5'-monophosphate (OMP) to uridine 5'-monophosphate (UMP).</text>
</comment>
<evidence type="ECO:0000256" key="10">
    <source>
        <dbReference type="PIRSR" id="PIRSR614732-1"/>
    </source>
</evidence>
<dbReference type="NCBIfam" id="TIGR01740">
    <property type="entry name" value="pyrF"/>
    <property type="match status" value="1"/>
</dbReference>
<dbReference type="SUPFAM" id="SSF51366">
    <property type="entry name" value="Ribulose-phoshate binding barrel"/>
    <property type="match status" value="1"/>
</dbReference>